<reference evidence="4 5" key="1">
    <citation type="journal article" date="2020" name="Nat. Food">
        <title>A phased Vanilla planifolia genome enables genetic improvement of flavour and production.</title>
        <authorList>
            <person name="Hasing T."/>
            <person name="Tang H."/>
            <person name="Brym M."/>
            <person name="Khazi F."/>
            <person name="Huang T."/>
            <person name="Chambers A.H."/>
        </authorList>
    </citation>
    <scope>NUCLEOTIDE SEQUENCE [LARGE SCALE GENOMIC DNA]</scope>
    <source>
        <tissue evidence="4">Leaf</tissue>
    </source>
</reference>
<feature type="domain" description="AT3G52170-like helix-turn-helix" evidence="3">
    <location>
        <begin position="59"/>
        <end position="107"/>
    </location>
</feature>
<evidence type="ECO:0000256" key="2">
    <source>
        <dbReference type="SAM" id="Phobius"/>
    </source>
</evidence>
<dbReference type="PANTHER" id="PTHR34568:SF1">
    <property type="entry name" value="DNA BINDING PROTEIN"/>
    <property type="match status" value="1"/>
</dbReference>
<proteinExistence type="predicted"/>
<evidence type="ECO:0000259" key="3">
    <source>
        <dbReference type="Pfam" id="PF25896"/>
    </source>
</evidence>
<feature type="region of interest" description="Disordered" evidence="1">
    <location>
        <begin position="319"/>
        <end position="340"/>
    </location>
</feature>
<keyword evidence="2" id="KW-1133">Transmembrane helix</keyword>
<name>A0A835PAF2_VANPL</name>
<dbReference type="Pfam" id="PF25896">
    <property type="entry name" value="HTH_AT3G52170"/>
    <property type="match status" value="1"/>
</dbReference>
<comment type="caution">
    <text evidence="4">The sequence shown here is derived from an EMBL/GenBank/DDBJ whole genome shotgun (WGS) entry which is preliminary data.</text>
</comment>
<dbReference type="InterPro" id="IPR058941">
    <property type="entry name" value="HTH_AT3G52170-like"/>
</dbReference>
<dbReference type="AlphaFoldDB" id="A0A835PAF2"/>
<keyword evidence="5" id="KW-1185">Reference proteome</keyword>
<feature type="transmembrane region" description="Helical" evidence="2">
    <location>
        <begin position="12"/>
        <end position="32"/>
    </location>
</feature>
<dbReference type="Proteomes" id="UP000636800">
    <property type="component" value="Unassembled WGS sequence"/>
</dbReference>
<dbReference type="InterPro" id="IPR058942">
    <property type="entry name" value="AT3G52170-like"/>
</dbReference>
<organism evidence="4 5">
    <name type="scientific">Vanilla planifolia</name>
    <name type="common">Vanilla</name>
    <dbReference type="NCBI Taxonomy" id="51239"/>
    <lineage>
        <taxon>Eukaryota</taxon>
        <taxon>Viridiplantae</taxon>
        <taxon>Streptophyta</taxon>
        <taxon>Embryophyta</taxon>
        <taxon>Tracheophyta</taxon>
        <taxon>Spermatophyta</taxon>
        <taxon>Magnoliopsida</taxon>
        <taxon>Liliopsida</taxon>
        <taxon>Asparagales</taxon>
        <taxon>Orchidaceae</taxon>
        <taxon>Vanilloideae</taxon>
        <taxon>Vanilleae</taxon>
        <taxon>Vanilla</taxon>
    </lineage>
</organism>
<gene>
    <name evidence="4" type="ORF">HPP92_027826</name>
</gene>
<keyword evidence="2" id="KW-0812">Transmembrane</keyword>
<evidence type="ECO:0000313" key="4">
    <source>
        <dbReference type="EMBL" id="KAG0448486.1"/>
    </source>
</evidence>
<dbReference type="PANTHER" id="PTHR34568">
    <property type="entry name" value="RRM DOMAIN-CONTAINING PROTEIN"/>
    <property type="match status" value="1"/>
</dbReference>
<sequence>MESPSFLCKRSSVYLLLASGSLLISIIFMLGLKASWAGHAPVPISCSSSRGNKPRTRRTKEERRKMVEFFIKKYQNKNNGKFPSLNLTHKEVGGSFYIVREIVRDIIQENRVLGPGKPSSKVLNFEDCLEEETHLFEEDNNDLSIPESDHEKIYKTDSIVQDVEVSGERSTKMIETFSFEYEEGTSLEVMHVDPNLEKDASNGMLPHEKLVNTGTKESNAHNLMLKKDCDSGESEKIAAFVQLSDEEDIVDPFVKQQGASYSPVPDYSFARSDIKNEARDYIALMAMQSLEESLDASTTISERLSEKILSCTETTNGCPKHDNGVFPSNDETLNQDDSSEKSCLLSASKISQVSNSSDEVHLSSNSLAEGDLNVEYQTAGFSSTSTTSKDSSSMGAAMAPSIIADEEPPRNIIQYKEIFSIGNSENHLLEDKSINNLLLQAQRSPASGATENDVQLADKKRSLCDTCIQRENTSSKLLEPNILEEVHSGLEAEKETSAATGNDGSFVRSNWEAVKDTKKIETNAFWNAMKAFISSLIKFWSE</sequence>
<keyword evidence="2" id="KW-0472">Membrane</keyword>
<protein>
    <recommendedName>
        <fullName evidence="3">AT3G52170-like helix-turn-helix domain-containing protein</fullName>
    </recommendedName>
</protein>
<dbReference type="EMBL" id="JADCNL010000318">
    <property type="protein sequence ID" value="KAG0448486.1"/>
    <property type="molecule type" value="Genomic_DNA"/>
</dbReference>
<evidence type="ECO:0000313" key="5">
    <source>
        <dbReference type="Proteomes" id="UP000636800"/>
    </source>
</evidence>
<accession>A0A835PAF2</accession>
<evidence type="ECO:0000256" key="1">
    <source>
        <dbReference type="SAM" id="MobiDB-lite"/>
    </source>
</evidence>